<feature type="transmembrane region" description="Helical" evidence="1">
    <location>
        <begin position="50"/>
        <end position="70"/>
    </location>
</feature>
<evidence type="ECO:0000313" key="3">
    <source>
        <dbReference type="Proteomes" id="UP001209878"/>
    </source>
</evidence>
<evidence type="ECO:0000256" key="1">
    <source>
        <dbReference type="SAM" id="Phobius"/>
    </source>
</evidence>
<dbReference type="Proteomes" id="UP001209878">
    <property type="component" value="Unassembled WGS sequence"/>
</dbReference>
<keyword evidence="1" id="KW-1133">Transmembrane helix</keyword>
<dbReference type="EMBL" id="JAODUO010001902">
    <property type="protein sequence ID" value="KAK2157152.1"/>
    <property type="molecule type" value="Genomic_DNA"/>
</dbReference>
<organism evidence="2 3">
    <name type="scientific">Ridgeia piscesae</name>
    <name type="common">Tubeworm</name>
    <dbReference type="NCBI Taxonomy" id="27915"/>
    <lineage>
        <taxon>Eukaryota</taxon>
        <taxon>Metazoa</taxon>
        <taxon>Spiralia</taxon>
        <taxon>Lophotrochozoa</taxon>
        <taxon>Annelida</taxon>
        <taxon>Polychaeta</taxon>
        <taxon>Sedentaria</taxon>
        <taxon>Canalipalpata</taxon>
        <taxon>Sabellida</taxon>
        <taxon>Siboglinidae</taxon>
        <taxon>Ridgeia</taxon>
    </lineage>
</organism>
<dbReference type="AlphaFoldDB" id="A0AAD9JQ63"/>
<protein>
    <submittedName>
        <fullName evidence="2">Uncharacterized protein</fullName>
    </submittedName>
</protein>
<keyword evidence="3" id="KW-1185">Reference proteome</keyword>
<accession>A0AAD9JQ63</accession>
<name>A0AAD9JQ63_RIDPI</name>
<proteinExistence type="predicted"/>
<keyword evidence="1" id="KW-0472">Membrane</keyword>
<reference evidence="2" key="1">
    <citation type="journal article" date="2023" name="Mol. Biol. Evol.">
        <title>Third-Generation Sequencing Reveals the Adaptive Role of the Epigenome in Three Deep-Sea Polychaetes.</title>
        <authorList>
            <person name="Perez M."/>
            <person name="Aroh O."/>
            <person name="Sun Y."/>
            <person name="Lan Y."/>
            <person name="Juniper S.K."/>
            <person name="Young C.R."/>
            <person name="Angers B."/>
            <person name="Qian P.Y."/>
        </authorList>
    </citation>
    <scope>NUCLEOTIDE SEQUENCE</scope>
    <source>
        <strain evidence="2">R07B-5</strain>
    </source>
</reference>
<sequence>MKTLERLVLQFLKSIIDPSLDRFQFAYRENRSVDDAISLGGLFYGLQQTVHILTLGSFLLIIALLLIQLCPQNCLRRYRMLMSHNPCVCGSSIFY</sequence>
<keyword evidence="1" id="KW-0812">Transmembrane</keyword>
<evidence type="ECO:0000313" key="2">
    <source>
        <dbReference type="EMBL" id="KAK2157152.1"/>
    </source>
</evidence>
<comment type="caution">
    <text evidence="2">The sequence shown here is derived from an EMBL/GenBank/DDBJ whole genome shotgun (WGS) entry which is preliminary data.</text>
</comment>
<gene>
    <name evidence="2" type="ORF">NP493_1902g00004</name>
</gene>